<dbReference type="Proteomes" id="UP000192223">
    <property type="component" value="Unplaced"/>
</dbReference>
<dbReference type="AlphaFoldDB" id="A0A1W4X5X6"/>
<accession>A0A1W4X5X6</accession>
<dbReference type="GO" id="GO:0007218">
    <property type="term" value="P:neuropeptide signaling pathway"/>
    <property type="evidence" value="ECO:0007669"/>
    <property type="project" value="UniProtKB-KW"/>
</dbReference>
<keyword evidence="3" id="KW-0964">Secreted</keyword>
<dbReference type="GO" id="GO:0005576">
    <property type="term" value="C:extracellular region"/>
    <property type="evidence" value="ECO:0007669"/>
    <property type="project" value="UniProtKB-SubCell"/>
</dbReference>
<keyword evidence="4" id="KW-0372">Hormone</keyword>
<reference evidence="9" key="1">
    <citation type="submission" date="2025-08" db="UniProtKB">
        <authorList>
            <consortium name="RefSeq"/>
        </authorList>
    </citation>
    <scope>IDENTIFICATION</scope>
    <source>
        <tissue evidence="9">Entire body</tissue>
    </source>
</reference>
<evidence type="ECO:0000256" key="5">
    <source>
        <dbReference type="ARBA" id="ARBA00022729"/>
    </source>
</evidence>
<keyword evidence="7" id="KW-0472">Membrane</keyword>
<keyword evidence="6" id="KW-0527">Neuropeptide</keyword>
<dbReference type="CTD" id="138136318"/>
<dbReference type="RefSeq" id="XP_018328232.1">
    <property type="nucleotide sequence ID" value="XM_018472730.1"/>
</dbReference>
<keyword evidence="7" id="KW-0812">Transmembrane</keyword>
<evidence type="ECO:0000313" key="9">
    <source>
        <dbReference type="RefSeq" id="XP_018328232.1"/>
    </source>
</evidence>
<dbReference type="GeneID" id="108739047"/>
<keyword evidence="7" id="KW-1133">Transmembrane helix</keyword>
<evidence type="ECO:0000256" key="1">
    <source>
        <dbReference type="ARBA" id="ARBA00004613"/>
    </source>
</evidence>
<comment type="subcellular location">
    <subcellularLocation>
        <location evidence="1">Secreted</location>
    </subcellularLocation>
</comment>
<comment type="similarity">
    <text evidence="2">Belongs to the AKH/HRTH/RPCH family.</text>
</comment>
<evidence type="ECO:0000256" key="6">
    <source>
        <dbReference type="ARBA" id="ARBA00023320"/>
    </source>
</evidence>
<dbReference type="GO" id="GO:0005179">
    <property type="term" value="F:hormone activity"/>
    <property type="evidence" value="ECO:0007669"/>
    <property type="project" value="UniProtKB-KW"/>
</dbReference>
<dbReference type="Pfam" id="PF06377">
    <property type="entry name" value="Adipokin_hormo"/>
    <property type="match status" value="1"/>
</dbReference>
<evidence type="ECO:0000256" key="4">
    <source>
        <dbReference type="ARBA" id="ARBA00022702"/>
    </source>
</evidence>
<feature type="transmembrane region" description="Helical" evidence="7">
    <location>
        <begin position="35"/>
        <end position="53"/>
    </location>
</feature>
<organism evidence="8 9">
    <name type="scientific">Agrilus planipennis</name>
    <name type="common">Emerald ash borer</name>
    <name type="synonym">Agrilus marcopoli</name>
    <dbReference type="NCBI Taxonomy" id="224129"/>
    <lineage>
        <taxon>Eukaryota</taxon>
        <taxon>Metazoa</taxon>
        <taxon>Ecdysozoa</taxon>
        <taxon>Arthropoda</taxon>
        <taxon>Hexapoda</taxon>
        <taxon>Insecta</taxon>
        <taxon>Pterygota</taxon>
        <taxon>Neoptera</taxon>
        <taxon>Endopterygota</taxon>
        <taxon>Coleoptera</taxon>
        <taxon>Polyphaga</taxon>
        <taxon>Elateriformia</taxon>
        <taxon>Buprestoidea</taxon>
        <taxon>Buprestidae</taxon>
        <taxon>Agrilinae</taxon>
        <taxon>Agrilus</taxon>
    </lineage>
</organism>
<protein>
    <submittedName>
        <fullName evidence="9">Uncharacterized protein LOC108739047 isoform X1</fullName>
    </submittedName>
</protein>
<gene>
    <name evidence="9" type="primary">LOC108739047</name>
</gene>
<evidence type="ECO:0000256" key="3">
    <source>
        <dbReference type="ARBA" id="ARBA00022525"/>
    </source>
</evidence>
<evidence type="ECO:0000256" key="2">
    <source>
        <dbReference type="ARBA" id="ARBA00006145"/>
    </source>
</evidence>
<proteinExistence type="inferred from homology"/>
<dbReference type="InParanoid" id="A0A1W4X5X6"/>
<keyword evidence="8" id="KW-1185">Reference proteome</keyword>
<dbReference type="OrthoDB" id="8196018at2759"/>
<sequence length="126" mass="15308">MLQFIKVHVDVITLMSYSFKNKALMWWYIGKRSRFNNVFTTVLFGLIILILVMPNKAQVTFSRDWIPGKRISRNYEFQENFERTSKSVTYRRILLNEMRRYDQKYKGKKELLHLPIHRYANVVIRT</sequence>
<dbReference type="InterPro" id="IPR010475">
    <property type="entry name" value="AKH/RPCH_hormone"/>
</dbReference>
<dbReference type="KEGG" id="apln:108739047"/>
<evidence type="ECO:0000313" key="8">
    <source>
        <dbReference type="Proteomes" id="UP000192223"/>
    </source>
</evidence>
<name>A0A1W4X5X6_AGRPL</name>
<evidence type="ECO:0000256" key="7">
    <source>
        <dbReference type="SAM" id="Phobius"/>
    </source>
</evidence>
<keyword evidence="5" id="KW-0732">Signal</keyword>